<feature type="compositionally biased region" description="Basic and acidic residues" evidence="1">
    <location>
        <begin position="78"/>
        <end position="91"/>
    </location>
</feature>
<dbReference type="WBParaSite" id="NBR_0000791301-mRNA-1">
    <property type="protein sequence ID" value="NBR_0000791301-mRNA-1"/>
    <property type="gene ID" value="NBR_0000791301"/>
</dbReference>
<dbReference type="AlphaFoldDB" id="A0A0N4XXZ5"/>
<feature type="region of interest" description="Disordered" evidence="1">
    <location>
        <begin position="20"/>
        <end position="92"/>
    </location>
</feature>
<reference evidence="2" key="1">
    <citation type="submission" date="2017-02" db="UniProtKB">
        <authorList>
            <consortium name="WormBaseParasite"/>
        </authorList>
    </citation>
    <scope>IDENTIFICATION</scope>
</reference>
<evidence type="ECO:0000256" key="1">
    <source>
        <dbReference type="SAM" id="MobiDB-lite"/>
    </source>
</evidence>
<feature type="compositionally biased region" description="Basic and acidic residues" evidence="1">
    <location>
        <begin position="52"/>
        <end position="71"/>
    </location>
</feature>
<protein>
    <submittedName>
        <fullName evidence="2">Pecanex-like protein</fullName>
    </submittedName>
</protein>
<organism evidence="2">
    <name type="scientific">Nippostrongylus brasiliensis</name>
    <name type="common">Rat hookworm</name>
    <dbReference type="NCBI Taxonomy" id="27835"/>
    <lineage>
        <taxon>Eukaryota</taxon>
        <taxon>Metazoa</taxon>
        <taxon>Ecdysozoa</taxon>
        <taxon>Nematoda</taxon>
        <taxon>Chromadorea</taxon>
        <taxon>Rhabditida</taxon>
        <taxon>Rhabditina</taxon>
        <taxon>Rhabditomorpha</taxon>
        <taxon>Strongyloidea</taxon>
        <taxon>Heligmosomidae</taxon>
        <taxon>Nippostrongylus</taxon>
    </lineage>
</organism>
<feature type="compositionally biased region" description="Basic residues" evidence="1">
    <location>
        <begin position="21"/>
        <end position="36"/>
    </location>
</feature>
<accession>A0A0N4XXZ5</accession>
<name>A0A0N4XXZ5_NIPBR</name>
<evidence type="ECO:0000313" key="2">
    <source>
        <dbReference type="WBParaSite" id="NBR_0000791301-mRNA-1"/>
    </source>
</evidence>
<sequence length="115" mass="13114">LRDGKGVNCYPSALLHTNSIGRHHHRHLIFRRRRNRQSYDKSPSRTSSDSCTRGDRSEEGDSHRTDPKDVLRQSFRADGCRRTMSGDRSQSDIRSCLLSGRVNRGDLRGSECDVT</sequence>
<proteinExistence type="predicted"/>